<dbReference type="SMART" id="SM00165">
    <property type="entry name" value="UBA"/>
    <property type="match status" value="1"/>
</dbReference>
<dbReference type="SUPFAM" id="SSF46934">
    <property type="entry name" value="UBA-like"/>
    <property type="match status" value="1"/>
</dbReference>
<sequence length="828" mass="88707">MATLGGERAVATGSVATVAMGRGLEALSAAGGQRCSDAVAVLVKILSNLIQHPEEKQYQSIKKSSKAFQFKLRAVTGCGEILWAMGFRDEVEESFPNSKALEAMVSMGFTEARAKKALLTCGMDQERAVGWVLQHTQAMDIDSLPLPPVPTVEVLKIRAVPPVEELLHVVDQLHSVVNQAKEREQRDRELLKAKATQQKKAEATAKKLTLKRWVEDEQHRDENIRSKKAPVLNSGSAEMEAQASPDRPEPAASLAALRLAHFASPPPPPPAPAAAPPSHPLPAQALTAAAGAAAASSSNSASGCRLQVRLTDGRVLRHAFAATDALSKVYVWLQQEHGAEGDLANAFPRKLLPLESFGSCQLGELDLCPSGTLLLQASSRSNDAAATEEPAVTTSDEEYRRRIWELAAPLISSGDEDEEEGADDAKAGVEHLGDEDVHKALRELLVAAEAGLAERASWKSSAGGAAATPGQTDAAGLGGRRSKRLGKELRRLADALPLSPHATIFLRFDEDHPEYMQACLTGPPETPYAHGIFVFDIFCPPAYPEIPPKVQLITTGSGSVHFSPNLYNSGYVCLSLLGTWSGPGWDPNSSTLLQVLVSIQSLILGVKHPYYNEPGFGGWEGQAGEDVGTGHVLASGAKQDFVPPDVRRFDEQVQLGNLCYAIRAALRRVKNSQQVGPGLAALCQAHLLASASDLLRTVRQWERDAERYNNPNFKRLLSTETEKLRTEISALEEGKSCGELLDLLATLPTSGAASSEMPPIGIPPTAPPDFDEDIEEDYYDDEFDDEYDMGGQSLSGGQGPPGSYKDPFDDMEDFPGTGQTLGGGASSS</sequence>
<dbReference type="InterPro" id="IPR029071">
    <property type="entry name" value="Ubiquitin-like_domsf"/>
</dbReference>
<feature type="compositionally biased region" description="Gly residues" evidence="3">
    <location>
        <begin position="819"/>
        <end position="828"/>
    </location>
</feature>
<dbReference type="Pfam" id="PF22562">
    <property type="entry name" value="UBA_7"/>
    <property type="match status" value="1"/>
</dbReference>
<feature type="domain" description="UBX" evidence="5">
    <location>
        <begin position="299"/>
        <end position="375"/>
    </location>
</feature>
<dbReference type="PROSITE" id="PS50127">
    <property type="entry name" value="UBC_2"/>
    <property type="match status" value="1"/>
</dbReference>
<dbReference type="SMART" id="SM00212">
    <property type="entry name" value="UBCc"/>
    <property type="match status" value="1"/>
</dbReference>
<keyword evidence="1" id="KW-0808">Transferase</keyword>
<dbReference type="GO" id="GO:0016740">
    <property type="term" value="F:transferase activity"/>
    <property type="evidence" value="ECO:0007669"/>
    <property type="project" value="UniProtKB-KW"/>
</dbReference>
<dbReference type="Pfam" id="PF00789">
    <property type="entry name" value="UBX"/>
    <property type="match status" value="1"/>
</dbReference>
<dbReference type="InterPro" id="IPR009060">
    <property type="entry name" value="UBA-like_sf"/>
</dbReference>
<dbReference type="PROSITE" id="PS50030">
    <property type="entry name" value="UBA"/>
    <property type="match status" value="1"/>
</dbReference>
<evidence type="ECO:0000256" key="2">
    <source>
        <dbReference type="ARBA" id="ARBA00022786"/>
    </source>
</evidence>
<keyword evidence="2" id="KW-0833">Ubl conjugation pathway</keyword>
<feature type="region of interest" description="Disordered" evidence="3">
    <location>
        <begin position="750"/>
        <end position="828"/>
    </location>
</feature>
<feature type="region of interest" description="Disordered" evidence="3">
    <location>
        <begin position="458"/>
        <end position="480"/>
    </location>
</feature>
<dbReference type="PANTHER" id="PTHR46116:SF39">
    <property type="entry name" value="BACULOVIRAL IAP REPEAT-CONTAINING PROTEIN 6"/>
    <property type="match status" value="1"/>
</dbReference>
<proteinExistence type="predicted"/>
<dbReference type="InterPro" id="IPR036339">
    <property type="entry name" value="PUB-like_dom_sf"/>
</dbReference>
<evidence type="ECO:0000259" key="4">
    <source>
        <dbReference type="PROSITE" id="PS50030"/>
    </source>
</evidence>
<dbReference type="SUPFAM" id="SSF143503">
    <property type="entry name" value="PUG domain-like"/>
    <property type="match status" value="1"/>
</dbReference>
<evidence type="ECO:0000256" key="1">
    <source>
        <dbReference type="ARBA" id="ARBA00022679"/>
    </source>
</evidence>
<dbReference type="AlphaFoldDB" id="A0A7S2STB9"/>
<organism evidence="7">
    <name type="scientific">Rhizochromulina marina</name>
    <dbReference type="NCBI Taxonomy" id="1034831"/>
    <lineage>
        <taxon>Eukaryota</taxon>
        <taxon>Sar</taxon>
        <taxon>Stramenopiles</taxon>
        <taxon>Ochrophyta</taxon>
        <taxon>Dictyochophyceae</taxon>
        <taxon>Rhizochromulinales</taxon>
        <taxon>Rhizochromulina</taxon>
    </lineage>
</organism>
<evidence type="ECO:0000313" key="7">
    <source>
        <dbReference type="EMBL" id="CAD9708978.1"/>
    </source>
</evidence>
<dbReference type="Gene3D" id="3.10.20.90">
    <property type="entry name" value="Phosphatidylinositol 3-kinase Catalytic Subunit, Chain A, domain 1"/>
    <property type="match status" value="1"/>
</dbReference>
<feature type="region of interest" description="Disordered" evidence="3">
    <location>
        <begin position="217"/>
        <end position="281"/>
    </location>
</feature>
<dbReference type="PROSITE" id="PS50033">
    <property type="entry name" value="UBX"/>
    <property type="match status" value="1"/>
</dbReference>
<gene>
    <name evidence="7" type="ORF">RMAR1173_LOCUS19970</name>
</gene>
<evidence type="ECO:0000256" key="3">
    <source>
        <dbReference type="SAM" id="MobiDB-lite"/>
    </source>
</evidence>
<dbReference type="InterPro" id="IPR001012">
    <property type="entry name" value="UBX_dom"/>
</dbReference>
<dbReference type="SMART" id="SM00580">
    <property type="entry name" value="PUG"/>
    <property type="match status" value="1"/>
</dbReference>
<dbReference type="Pfam" id="PF00179">
    <property type="entry name" value="UQ_con"/>
    <property type="match status" value="1"/>
</dbReference>
<dbReference type="SUPFAM" id="SSF54495">
    <property type="entry name" value="UBC-like"/>
    <property type="match status" value="1"/>
</dbReference>
<dbReference type="SMART" id="SM00166">
    <property type="entry name" value="UBX"/>
    <property type="match status" value="1"/>
</dbReference>
<dbReference type="CDD" id="cd09212">
    <property type="entry name" value="PUB"/>
    <property type="match status" value="1"/>
</dbReference>
<dbReference type="Gene3D" id="1.10.8.10">
    <property type="entry name" value="DNA helicase RuvA subunit, C-terminal domain"/>
    <property type="match status" value="1"/>
</dbReference>
<dbReference type="Gene3D" id="3.10.110.10">
    <property type="entry name" value="Ubiquitin Conjugating Enzyme"/>
    <property type="match status" value="1"/>
</dbReference>
<dbReference type="EMBL" id="HBHJ01030177">
    <property type="protein sequence ID" value="CAD9708978.1"/>
    <property type="molecule type" value="Transcribed_RNA"/>
</dbReference>
<evidence type="ECO:0000259" key="6">
    <source>
        <dbReference type="PROSITE" id="PS50127"/>
    </source>
</evidence>
<dbReference type="Gene3D" id="1.20.58.2190">
    <property type="match status" value="1"/>
</dbReference>
<dbReference type="CDD" id="cd01767">
    <property type="entry name" value="UBX"/>
    <property type="match status" value="1"/>
</dbReference>
<evidence type="ECO:0008006" key="8">
    <source>
        <dbReference type="Google" id="ProtNLM"/>
    </source>
</evidence>
<dbReference type="InterPro" id="IPR016135">
    <property type="entry name" value="UBQ-conjugating_enzyme/RWD"/>
</dbReference>
<reference evidence="7" key="1">
    <citation type="submission" date="2021-01" db="EMBL/GenBank/DDBJ databases">
        <authorList>
            <person name="Corre E."/>
            <person name="Pelletier E."/>
            <person name="Niang G."/>
            <person name="Scheremetjew M."/>
            <person name="Finn R."/>
            <person name="Kale V."/>
            <person name="Holt S."/>
            <person name="Cochrane G."/>
            <person name="Meng A."/>
            <person name="Brown T."/>
            <person name="Cohen L."/>
        </authorList>
    </citation>
    <scope>NUCLEOTIDE SEQUENCE</scope>
    <source>
        <strain evidence="7">CCMP1243</strain>
    </source>
</reference>
<feature type="domain" description="UBA" evidence="4">
    <location>
        <begin position="90"/>
        <end position="135"/>
    </location>
</feature>
<evidence type="ECO:0000259" key="5">
    <source>
        <dbReference type="PROSITE" id="PS50033"/>
    </source>
</evidence>
<name>A0A7S2STB9_9STRA</name>
<dbReference type="InterPro" id="IPR018997">
    <property type="entry name" value="PUB_domain"/>
</dbReference>
<dbReference type="SUPFAM" id="SSF54236">
    <property type="entry name" value="Ubiquitin-like"/>
    <property type="match status" value="1"/>
</dbReference>
<dbReference type="PANTHER" id="PTHR46116">
    <property type="entry name" value="(E3-INDEPENDENT) E2 UBIQUITIN-CONJUGATING ENZYME"/>
    <property type="match status" value="1"/>
</dbReference>
<feature type="compositionally biased region" description="Acidic residues" evidence="3">
    <location>
        <begin position="769"/>
        <end position="788"/>
    </location>
</feature>
<accession>A0A7S2STB9</accession>
<dbReference type="Pfam" id="PF09409">
    <property type="entry name" value="PUB"/>
    <property type="match status" value="1"/>
</dbReference>
<dbReference type="InterPro" id="IPR015940">
    <property type="entry name" value="UBA"/>
</dbReference>
<feature type="compositionally biased region" description="Pro residues" evidence="3">
    <location>
        <begin position="264"/>
        <end position="280"/>
    </location>
</feature>
<dbReference type="InterPro" id="IPR000608">
    <property type="entry name" value="UBC"/>
</dbReference>
<protein>
    <recommendedName>
        <fullName evidence="8">E2 ubiquitin-conjugating enzyme</fullName>
    </recommendedName>
</protein>
<feature type="domain" description="UBC core" evidence="6">
    <location>
        <begin position="480"/>
        <end position="651"/>
    </location>
</feature>
<feature type="compositionally biased region" description="Low complexity" evidence="3">
    <location>
        <begin position="458"/>
        <end position="467"/>
    </location>
</feature>